<keyword evidence="4" id="KW-0472">Membrane</keyword>
<dbReference type="EC" id="2.7.13.3" evidence="3"/>
<dbReference type="SUPFAM" id="SSF55874">
    <property type="entry name" value="ATPase domain of HSP90 chaperone/DNA topoisomerase II/histidine kinase"/>
    <property type="match status" value="1"/>
</dbReference>
<evidence type="ECO:0000256" key="7">
    <source>
        <dbReference type="ARBA" id="ARBA00022741"/>
    </source>
</evidence>
<dbReference type="SMART" id="SM00387">
    <property type="entry name" value="HATPase_c"/>
    <property type="match status" value="1"/>
</dbReference>
<dbReference type="Gene3D" id="3.30.565.10">
    <property type="entry name" value="Histidine kinase-like ATPase, C-terminal domain"/>
    <property type="match status" value="1"/>
</dbReference>
<evidence type="ECO:0000259" key="11">
    <source>
        <dbReference type="PROSITE" id="PS50109"/>
    </source>
</evidence>
<dbReference type="InterPro" id="IPR036890">
    <property type="entry name" value="HATPase_C_sf"/>
</dbReference>
<keyword evidence="7" id="KW-0547">Nucleotide-binding</keyword>
<accession>A0A931AF76</accession>
<dbReference type="InterPro" id="IPR005467">
    <property type="entry name" value="His_kinase_dom"/>
</dbReference>
<dbReference type="InterPro" id="IPR004358">
    <property type="entry name" value="Sig_transdc_His_kin-like_C"/>
</dbReference>
<evidence type="ECO:0000256" key="3">
    <source>
        <dbReference type="ARBA" id="ARBA00012438"/>
    </source>
</evidence>
<gene>
    <name evidence="12" type="ORF">ITP53_40355</name>
</gene>
<comment type="catalytic activity">
    <reaction evidence="1">
        <text>ATP + protein L-histidine = ADP + protein N-phospho-L-histidine.</text>
        <dbReference type="EC" id="2.7.13.3"/>
    </reaction>
</comment>
<evidence type="ECO:0000256" key="1">
    <source>
        <dbReference type="ARBA" id="ARBA00000085"/>
    </source>
</evidence>
<keyword evidence="8 12" id="KW-0418">Kinase</keyword>
<evidence type="ECO:0000256" key="2">
    <source>
        <dbReference type="ARBA" id="ARBA00004651"/>
    </source>
</evidence>
<evidence type="ECO:0000256" key="5">
    <source>
        <dbReference type="ARBA" id="ARBA00022553"/>
    </source>
</evidence>
<evidence type="ECO:0000313" key="12">
    <source>
        <dbReference type="EMBL" id="MBF8191832.1"/>
    </source>
</evidence>
<dbReference type="InterPro" id="IPR050980">
    <property type="entry name" value="2C_sensor_his_kinase"/>
</dbReference>
<proteinExistence type="predicted"/>
<evidence type="ECO:0000256" key="9">
    <source>
        <dbReference type="ARBA" id="ARBA00022840"/>
    </source>
</evidence>
<dbReference type="PROSITE" id="PS50109">
    <property type="entry name" value="HIS_KIN"/>
    <property type="match status" value="1"/>
</dbReference>
<keyword evidence="4" id="KW-1003">Cell membrane</keyword>
<dbReference type="AlphaFoldDB" id="A0A931AF76"/>
<organism evidence="12 13">
    <name type="scientific">Nonomuraea cypriaca</name>
    <dbReference type="NCBI Taxonomy" id="1187855"/>
    <lineage>
        <taxon>Bacteria</taxon>
        <taxon>Bacillati</taxon>
        <taxon>Actinomycetota</taxon>
        <taxon>Actinomycetes</taxon>
        <taxon>Streptosporangiales</taxon>
        <taxon>Streptosporangiaceae</taxon>
        <taxon>Nonomuraea</taxon>
    </lineage>
</organism>
<dbReference type="InterPro" id="IPR003594">
    <property type="entry name" value="HATPase_dom"/>
</dbReference>
<dbReference type="InterPro" id="IPR036097">
    <property type="entry name" value="HisK_dim/P_sf"/>
</dbReference>
<dbReference type="PRINTS" id="PR00344">
    <property type="entry name" value="BCTRLSENSOR"/>
</dbReference>
<dbReference type="Pfam" id="PF02518">
    <property type="entry name" value="HATPase_c"/>
    <property type="match status" value="1"/>
</dbReference>
<comment type="caution">
    <text evidence="12">The sequence shown here is derived from an EMBL/GenBank/DDBJ whole genome shotgun (WGS) entry which is preliminary data.</text>
</comment>
<keyword evidence="9" id="KW-0067">ATP-binding</keyword>
<protein>
    <recommendedName>
        <fullName evidence="3">histidine kinase</fullName>
        <ecNumber evidence="3">2.7.13.3</ecNumber>
    </recommendedName>
</protein>
<dbReference type="PANTHER" id="PTHR44936:SF10">
    <property type="entry name" value="SENSOR PROTEIN RSTB"/>
    <property type="match status" value="1"/>
</dbReference>
<dbReference type="SMART" id="SM00388">
    <property type="entry name" value="HisKA"/>
    <property type="match status" value="1"/>
</dbReference>
<dbReference type="GO" id="GO:0000155">
    <property type="term" value="F:phosphorelay sensor kinase activity"/>
    <property type="evidence" value="ECO:0007669"/>
    <property type="project" value="InterPro"/>
</dbReference>
<dbReference type="EMBL" id="JADOGI010000179">
    <property type="protein sequence ID" value="MBF8191832.1"/>
    <property type="molecule type" value="Genomic_DNA"/>
</dbReference>
<keyword evidence="5" id="KW-0597">Phosphoprotein</keyword>
<evidence type="ECO:0000256" key="10">
    <source>
        <dbReference type="ARBA" id="ARBA00023012"/>
    </source>
</evidence>
<feature type="domain" description="Histidine kinase" evidence="11">
    <location>
        <begin position="8"/>
        <end position="216"/>
    </location>
</feature>
<dbReference type="GO" id="GO:0005524">
    <property type="term" value="F:ATP binding"/>
    <property type="evidence" value="ECO:0007669"/>
    <property type="project" value="UniProtKB-KW"/>
</dbReference>
<keyword evidence="6" id="KW-0808">Transferase</keyword>
<dbReference type="GO" id="GO:0005886">
    <property type="term" value="C:plasma membrane"/>
    <property type="evidence" value="ECO:0007669"/>
    <property type="project" value="UniProtKB-SubCell"/>
</dbReference>
<reference evidence="12" key="1">
    <citation type="submission" date="2020-11" db="EMBL/GenBank/DDBJ databases">
        <title>Whole-genome analyses of Nonomuraea sp. K274.</title>
        <authorList>
            <person name="Veyisoglu A."/>
        </authorList>
    </citation>
    <scope>NUCLEOTIDE SEQUENCE</scope>
    <source>
        <strain evidence="12">K274</strain>
    </source>
</reference>
<dbReference type="Proteomes" id="UP000605361">
    <property type="component" value="Unassembled WGS sequence"/>
</dbReference>
<keyword evidence="10" id="KW-0902">Two-component regulatory system</keyword>
<keyword evidence="13" id="KW-1185">Reference proteome</keyword>
<dbReference type="RefSeq" id="WP_195900741.1">
    <property type="nucleotide sequence ID" value="NZ_JADOGI010000179.1"/>
</dbReference>
<comment type="subcellular location">
    <subcellularLocation>
        <location evidence="2">Cell membrane</location>
        <topology evidence="2">Multi-pass membrane protein</topology>
    </subcellularLocation>
</comment>
<dbReference type="Pfam" id="PF00512">
    <property type="entry name" value="HisKA"/>
    <property type="match status" value="1"/>
</dbReference>
<evidence type="ECO:0000256" key="6">
    <source>
        <dbReference type="ARBA" id="ARBA00022679"/>
    </source>
</evidence>
<dbReference type="Gene3D" id="1.10.287.130">
    <property type="match status" value="1"/>
</dbReference>
<dbReference type="CDD" id="cd00082">
    <property type="entry name" value="HisKA"/>
    <property type="match status" value="1"/>
</dbReference>
<evidence type="ECO:0000256" key="8">
    <source>
        <dbReference type="ARBA" id="ARBA00022777"/>
    </source>
</evidence>
<name>A0A931AF76_9ACTN</name>
<sequence length="229" mass="24525">MPRCLAADASHELRTPLAGLRARLEEARLYPGETSVPELLDHAIKDVDRLQQIITDLLMLVQTEEGLASRQPVDLAALVRAELPQWSDRIEMRVRLEPGVLINAVPSLLVRVFTSLLSNAQRHAIHTIEVSVSREGAHAVLSVADDGTGIAVAERQRIFDLFSRIDTARDRHSGGTGLGLAVARNIAIAHHGTLEVEDAPGAVPASCCAFPSPISPSGKGRPTAATSHA</sequence>
<dbReference type="PANTHER" id="PTHR44936">
    <property type="entry name" value="SENSOR PROTEIN CREC"/>
    <property type="match status" value="1"/>
</dbReference>
<dbReference type="SUPFAM" id="SSF47384">
    <property type="entry name" value="Homodimeric domain of signal transducing histidine kinase"/>
    <property type="match status" value="1"/>
</dbReference>
<evidence type="ECO:0000256" key="4">
    <source>
        <dbReference type="ARBA" id="ARBA00022475"/>
    </source>
</evidence>
<evidence type="ECO:0000313" key="13">
    <source>
        <dbReference type="Proteomes" id="UP000605361"/>
    </source>
</evidence>
<dbReference type="InterPro" id="IPR003661">
    <property type="entry name" value="HisK_dim/P_dom"/>
</dbReference>